<dbReference type="SMART" id="SM00353">
    <property type="entry name" value="HLH"/>
    <property type="match status" value="1"/>
</dbReference>
<name>A0A9P4WAR7_CURKU</name>
<dbReference type="AlphaFoldDB" id="A0A9P4WAR7"/>
<evidence type="ECO:0000313" key="3">
    <source>
        <dbReference type="EMBL" id="KAF3001560.1"/>
    </source>
</evidence>
<protein>
    <recommendedName>
        <fullName evidence="2">BHLH domain-containing protein</fullName>
    </recommendedName>
</protein>
<dbReference type="PROSITE" id="PS50888">
    <property type="entry name" value="BHLH"/>
    <property type="match status" value="1"/>
</dbReference>
<evidence type="ECO:0000313" key="4">
    <source>
        <dbReference type="Proteomes" id="UP000801428"/>
    </source>
</evidence>
<comment type="caution">
    <text evidence="3">The sequence shown here is derived from an EMBL/GenBank/DDBJ whole genome shotgun (WGS) entry which is preliminary data.</text>
</comment>
<feature type="compositionally biased region" description="Polar residues" evidence="1">
    <location>
        <begin position="79"/>
        <end position="98"/>
    </location>
</feature>
<feature type="region of interest" description="Disordered" evidence="1">
    <location>
        <begin position="17"/>
        <end position="56"/>
    </location>
</feature>
<reference evidence="3" key="1">
    <citation type="submission" date="2019-04" db="EMBL/GenBank/DDBJ databases">
        <title>Sequencing of skin fungus with MAO and IRED activity.</title>
        <authorList>
            <person name="Marsaioli A.J."/>
            <person name="Bonatto J.M.C."/>
            <person name="Reis Junior O."/>
        </authorList>
    </citation>
    <scope>NUCLEOTIDE SEQUENCE</scope>
    <source>
        <strain evidence="3">30M1</strain>
    </source>
</reference>
<organism evidence="3 4">
    <name type="scientific">Curvularia kusanoi</name>
    <name type="common">Cochliobolus kusanoi</name>
    <dbReference type="NCBI Taxonomy" id="90978"/>
    <lineage>
        <taxon>Eukaryota</taxon>
        <taxon>Fungi</taxon>
        <taxon>Dikarya</taxon>
        <taxon>Ascomycota</taxon>
        <taxon>Pezizomycotina</taxon>
        <taxon>Dothideomycetes</taxon>
        <taxon>Pleosporomycetidae</taxon>
        <taxon>Pleosporales</taxon>
        <taxon>Pleosporineae</taxon>
        <taxon>Pleosporaceae</taxon>
        <taxon>Curvularia</taxon>
    </lineage>
</organism>
<dbReference type="OrthoDB" id="2133190at2759"/>
<evidence type="ECO:0000256" key="1">
    <source>
        <dbReference type="SAM" id="MobiDB-lite"/>
    </source>
</evidence>
<dbReference type="InterPro" id="IPR052099">
    <property type="entry name" value="Regulatory_TF_Diverse"/>
</dbReference>
<feature type="region of interest" description="Disordered" evidence="1">
    <location>
        <begin position="79"/>
        <end position="104"/>
    </location>
</feature>
<proteinExistence type="predicted"/>
<dbReference type="PANTHER" id="PTHR47336:SF2">
    <property type="entry name" value="TRANSCRIPTION FACTOR HMS1-RELATED"/>
    <property type="match status" value="1"/>
</dbReference>
<dbReference type="CDD" id="cd11395">
    <property type="entry name" value="bHLHzip_SREBP_like"/>
    <property type="match status" value="1"/>
</dbReference>
<gene>
    <name evidence="3" type="ORF">E8E13_009806</name>
</gene>
<evidence type="ECO:0000259" key="2">
    <source>
        <dbReference type="PROSITE" id="PS50888"/>
    </source>
</evidence>
<dbReference type="InterPro" id="IPR011598">
    <property type="entry name" value="bHLH_dom"/>
</dbReference>
<sequence length="219" mass="24147">MCSFSTFFDTRSFFGESITSPQTTPDLSPDIPGGFDPVSQAGSHSESDATPSPSLVLGIPVPSTRVVSHEDCAYVLPNGSDTIETSVSPSNSKHNWSGSPKEFQREFIPLRSPRKRGRPRLDRNVDVELQLASSAKQCIQSRSRVPHNQVERKYREGLNSEIEKLRRAVPTLPQSDEIGVIGQPKPSKAVVLAAAVDYIKSTERERDELKKSIKKLKSS</sequence>
<dbReference type="Proteomes" id="UP000801428">
    <property type="component" value="Unassembled WGS sequence"/>
</dbReference>
<dbReference type="EMBL" id="SWKU01000013">
    <property type="protein sequence ID" value="KAF3001560.1"/>
    <property type="molecule type" value="Genomic_DNA"/>
</dbReference>
<dbReference type="PANTHER" id="PTHR47336">
    <property type="entry name" value="TRANSCRIPTION FACTOR HMS1-RELATED"/>
    <property type="match status" value="1"/>
</dbReference>
<accession>A0A9P4WAR7</accession>
<dbReference type="Pfam" id="PF00010">
    <property type="entry name" value="HLH"/>
    <property type="match status" value="1"/>
</dbReference>
<feature type="compositionally biased region" description="Polar residues" evidence="1">
    <location>
        <begin position="17"/>
        <end position="26"/>
    </location>
</feature>
<dbReference type="Gene3D" id="4.10.280.10">
    <property type="entry name" value="Helix-loop-helix DNA-binding domain"/>
    <property type="match status" value="1"/>
</dbReference>
<keyword evidence="4" id="KW-1185">Reference proteome</keyword>
<feature type="domain" description="BHLH" evidence="2">
    <location>
        <begin position="142"/>
        <end position="202"/>
    </location>
</feature>
<feature type="compositionally biased region" description="Polar residues" evidence="1">
    <location>
        <begin position="40"/>
        <end position="53"/>
    </location>
</feature>
<dbReference type="GO" id="GO:0046983">
    <property type="term" value="F:protein dimerization activity"/>
    <property type="evidence" value="ECO:0007669"/>
    <property type="project" value="InterPro"/>
</dbReference>
<dbReference type="SUPFAM" id="SSF47459">
    <property type="entry name" value="HLH, helix-loop-helix DNA-binding domain"/>
    <property type="match status" value="1"/>
</dbReference>
<dbReference type="InterPro" id="IPR036638">
    <property type="entry name" value="HLH_DNA-bd_sf"/>
</dbReference>